<dbReference type="STRING" id="540747.SAMN04488031_10487"/>
<feature type="binding site" evidence="7">
    <location>
        <position position="277"/>
    </location>
    <ligand>
        <name>glyoxylate</name>
        <dbReference type="ChEBI" id="CHEBI:36655"/>
    </ligand>
</feature>
<feature type="binding site" evidence="7">
    <location>
        <position position="152"/>
    </location>
    <ligand>
        <name>FMN</name>
        <dbReference type="ChEBI" id="CHEBI:58210"/>
    </ligand>
</feature>
<feature type="binding site" evidence="7">
    <location>
        <begin position="74"/>
        <end position="76"/>
    </location>
    <ligand>
        <name>FMN</name>
        <dbReference type="ChEBI" id="CHEBI:58210"/>
    </ligand>
</feature>
<evidence type="ECO:0000313" key="10">
    <source>
        <dbReference type="Proteomes" id="UP000051401"/>
    </source>
</evidence>
<feature type="active site" description="Proton acceptor" evidence="6">
    <location>
        <position position="274"/>
    </location>
</feature>
<feature type="binding site" evidence="7">
    <location>
        <position position="124"/>
    </location>
    <ligand>
        <name>FMN</name>
        <dbReference type="ChEBI" id="CHEBI:58210"/>
    </ligand>
</feature>
<comment type="similarity">
    <text evidence="5">Belongs to the FMN-dependent alpha-hydroxy acid dehydrogenase family.</text>
</comment>
<reference evidence="9 10" key="1">
    <citation type="submission" date="2015-04" db="EMBL/GenBank/DDBJ databases">
        <title>The draft genome sequence of Roseovarius indicus B108T.</title>
        <authorList>
            <person name="Li G."/>
            <person name="Lai Q."/>
            <person name="Shao Z."/>
            <person name="Yan P."/>
        </authorList>
    </citation>
    <scope>NUCLEOTIDE SEQUENCE [LARGE SCALE GENOMIC DNA]</scope>
    <source>
        <strain evidence="9 10">B108</strain>
    </source>
</reference>
<proteinExistence type="inferred from homology"/>
<protein>
    <recommendedName>
        <fullName evidence="8">FMN hydroxy acid dehydrogenase domain-containing protein</fullName>
    </recommendedName>
</protein>
<feature type="binding site" evidence="7">
    <location>
        <begin position="328"/>
        <end position="329"/>
    </location>
    <ligand>
        <name>FMN</name>
        <dbReference type="ChEBI" id="CHEBI:58210"/>
    </ligand>
</feature>
<evidence type="ECO:0000259" key="8">
    <source>
        <dbReference type="PROSITE" id="PS51349"/>
    </source>
</evidence>
<dbReference type="PANTHER" id="PTHR10578">
    <property type="entry name" value="S -2-HYDROXY-ACID OXIDASE-RELATED"/>
    <property type="match status" value="1"/>
</dbReference>
<comment type="caution">
    <text evidence="9">The sequence shown here is derived from an EMBL/GenBank/DDBJ whole genome shotgun (WGS) entry which is preliminary data.</text>
</comment>
<evidence type="ECO:0000256" key="6">
    <source>
        <dbReference type="PIRSR" id="PIRSR000138-1"/>
    </source>
</evidence>
<dbReference type="GO" id="GO:0010181">
    <property type="term" value="F:FMN binding"/>
    <property type="evidence" value="ECO:0007669"/>
    <property type="project" value="InterPro"/>
</dbReference>
<sequence length="381" mass="41585">MDCREARAQARRRLPRGVFEYIDRGTEAETAMSHNRARFDALRVVPRVLTGGAARDLSADYLGTHRELPFIMAPTAFSGMVRHRGDIALSRAARSLGLPFCVATEGLLSIDEIAAASPAEHWFQIYLWTGEENWRPLLARARDAGVEILVMTIDTPVYPKRTFNQHNGFGLPLRYGPRNIADVLSRPLWAADVLGRALVRGGLPRFAHHPRAAEATITGRDVPPMTHQAGLNWDHVAKVRAAWKGKLLLKGILHPDDARRAVSEGADGVIVSSHGMRNLDISVAPLDMLPALRKALGDKTTLLADSGVQRGSDVFKLLHADADAVLLGRAMLYGLASGGQAGVQAMVDILADELDRTMAMCGCRTLADIRQASVERDYIGK</sequence>
<organism evidence="9 10">
    <name type="scientific">Roseovarius indicus</name>
    <dbReference type="NCBI Taxonomy" id="540747"/>
    <lineage>
        <taxon>Bacteria</taxon>
        <taxon>Pseudomonadati</taxon>
        <taxon>Pseudomonadota</taxon>
        <taxon>Alphaproteobacteria</taxon>
        <taxon>Rhodobacterales</taxon>
        <taxon>Roseobacteraceae</taxon>
        <taxon>Roseovarius</taxon>
    </lineage>
</organism>
<feature type="domain" description="FMN hydroxy acid dehydrogenase" evidence="8">
    <location>
        <begin position="1"/>
        <end position="379"/>
    </location>
</feature>
<dbReference type="InterPro" id="IPR037396">
    <property type="entry name" value="FMN_HAD"/>
</dbReference>
<feature type="binding site" evidence="7">
    <location>
        <position position="21"/>
    </location>
    <ligand>
        <name>glyoxylate</name>
        <dbReference type="ChEBI" id="CHEBI:36655"/>
    </ligand>
</feature>
<feature type="binding site" evidence="7">
    <location>
        <position position="274"/>
    </location>
    <ligand>
        <name>glyoxylate</name>
        <dbReference type="ChEBI" id="CHEBI:36655"/>
    </ligand>
</feature>
<feature type="binding site" evidence="7">
    <location>
        <position position="250"/>
    </location>
    <ligand>
        <name>FMN</name>
        <dbReference type="ChEBI" id="CHEBI:58210"/>
    </ligand>
</feature>
<dbReference type="GO" id="GO:0004459">
    <property type="term" value="F:L-lactate dehydrogenase (NAD+) activity"/>
    <property type="evidence" value="ECO:0007669"/>
    <property type="project" value="TreeGrafter"/>
</dbReference>
<keyword evidence="2 7" id="KW-0285">Flavoprotein</keyword>
<dbReference type="Proteomes" id="UP000051401">
    <property type="component" value="Unassembled WGS sequence"/>
</dbReference>
<dbReference type="Gene3D" id="3.20.20.70">
    <property type="entry name" value="Aldolase class I"/>
    <property type="match status" value="1"/>
</dbReference>
<evidence type="ECO:0000256" key="1">
    <source>
        <dbReference type="ARBA" id="ARBA00001917"/>
    </source>
</evidence>
<gene>
    <name evidence="9" type="ORF">XM52_07635</name>
</gene>
<dbReference type="EMBL" id="LAXI01000003">
    <property type="protein sequence ID" value="KRS18745.1"/>
    <property type="molecule type" value="Genomic_DNA"/>
</dbReference>
<dbReference type="GO" id="GO:0005886">
    <property type="term" value="C:plasma membrane"/>
    <property type="evidence" value="ECO:0007669"/>
    <property type="project" value="TreeGrafter"/>
</dbReference>
<keyword evidence="3 7" id="KW-0288">FMN</keyword>
<dbReference type="PROSITE" id="PS51349">
    <property type="entry name" value="FMN_HYDROXY_ACID_DH_2"/>
    <property type="match status" value="1"/>
</dbReference>
<evidence type="ECO:0000256" key="5">
    <source>
        <dbReference type="ARBA" id="ARBA00024042"/>
    </source>
</evidence>
<dbReference type="InterPro" id="IPR000262">
    <property type="entry name" value="FMN-dep_DH"/>
</dbReference>
<dbReference type="PATRIC" id="fig|540747.5.peg.3898"/>
<keyword evidence="10" id="KW-1185">Reference proteome</keyword>
<dbReference type="CDD" id="cd02809">
    <property type="entry name" value="alpha_hydroxyacid_oxid_FMN"/>
    <property type="match status" value="1"/>
</dbReference>
<dbReference type="PANTHER" id="PTHR10578:SF107">
    <property type="entry name" value="2-HYDROXYACID OXIDASE 1"/>
    <property type="match status" value="1"/>
</dbReference>
<evidence type="ECO:0000313" key="9">
    <source>
        <dbReference type="EMBL" id="KRS18745.1"/>
    </source>
</evidence>
<evidence type="ECO:0000256" key="3">
    <source>
        <dbReference type="ARBA" id="ARBA00022643"/>
    </source>
</evidence>
<dbReference type="GO" id="GO:0009060">
    <property type="term" value="P:aerobic respiration"/>
    <property type="evidence" value="ECO:0007669"/>
    <property type="project" value="TreeGrafter"/>
</dbReference>
<dbReference type="InterPro" id="IPR013785">
    <property type="entry name" value="Aldolase_TIM"/>
</dbReference>
<accession>A0A0T5PBS3</accession>
<comment type="cofactor">
    <cofactor evidence="1">
        <name>FMN</name>
        <dbReference type="ChEBI" id="CHEBI:58210"/>
    </cofactor>
</comment>
<feature type="binding site" evidence="7">
    <location>
        <position position="272"/>
    </location>
    <ligand>
        <name>FMN</name>
        <dbReference type="ChEBI" id="CHEBI:58210"/>
    </ligand>
</feature>
<dbReference type="PIRSF" id="PIRSF000138">
    <property type="entry name" value="Al-hdrx_acd_dh"/>
    <property type="match status" value="1"/>
</dbReference>
<evidence type="ECO:0000256" key="2">
    <source>
        <dbReference type="ARBA" id="ARBA00022630"/>
    </source>
</evidence>
<feature type="binding site" evidence="7">
    <location>
        <position position="161"/>
    </location>
    <ligand>
        <name>glyoxylate</name>
        <dbReference type="ChEBI" id="CHEBI:36655"/>
    </ligand>
</feature>
<dbReference type="InterPro" id="IPR012133">
    <property type="entry name" value="Alpha-hydoxy_acid_DH_FMN"/>
</dbReference>
<dbReference type="SUPFAM" id="SSF51395">
    <property type="entry name" value="FMN-linked oxidoreductases"/>
    <property type="match status" value="1"/>
</dbReference>
<evidence type="ECO:0000256" key="4">
    <source>
        <dbReference type="ARBA" id="ARBA00023002"/>
    </source>
</evidence>
<name>A0A0T5PBS3_9RHOB</name>
<feature type="binding site" evidence="7">
    <location>
        <position position="126"/>
    </location>
    <ligand>
        <name>glyoxylate</name>
        <dbReference type="ChEBI" id="CHEBI:36655"/>
    </ligand>
</feature>
<dbReference type="AlphaFoldDB" id="A0A0T5PBS3"/>
<dbReference type="Pfam" id="PF01070">
    <property type="entry name" value="FMN_dh"/>
    <property type="match status" value="1"/>
</dbReference>
<keyword evidence="4" id="KW-0560">Oxidoreductase</keyword>
<evidence type="ECO:0000256" key="7">
    <source>
        <dbReference type="PIRSR" id="PIRSR000138-2"/>
    </source>
</evidence>